<evidence type="ECO:0000313" key="2">
    <source>
        <dbReference type="EMBL" id="SHH80417.1"/>
    </source>
</evidence>
<dbReference type="EMBL" id="FQXE01000005">
    <property type="protein sequence ID" value="SHH80417.1"/>
    <property type="molecule type" value="Genomic_DNA"/>
</dbReference>
<name>A0A1M5VYY4_9BURK</name>
<keyword evidence="3" id="KW-1185">Reference proteome</keyword>
<protein>
    <recommendedName>
        <fullName evidence="4">DUF2946 domain-containing protein</fullName>
    </recommendedName>
</protein>
<reference evidence="2 3" key="1">
    <citation type="submission" date="2016-11" db="EMBL/GenBank/DDBJ databases">
        <authorList>
            <person name="Jaros S."/>
            <person name="Januszkiewicz K."/>
            <person name="Wedrychowicz H."/>
        </authorList>
    </citation>
    <scope>NUCLEOTIDE SEQUENCE [LARGE SCALE GENOMIC DNA]</scope>
    <source>
        <strain evidence="2 3">CGMCC 1.10190</strain>
    </source>
</reference>
<evidence type="ECO:0008006" key="4">
    <source>
        <dbReference type="Google" id="ProtNLM"/>
    </source>
</evidence>
<dbReference type="InterPro" id="IPR021333">
    <property type="entry name" value="DUF2946"/>
</dbReference>
<proteinExistence type="predicted"/>
<dbReference type="Proteomes" id="UP000184226">
    <property type="component" value="Unassembled WGS sequence"/>
</dbReference>
<feature type="chain" id="PRO_5013223224" description="DUF2946 domain-containing protein" evidence="1">
    <location>
        <begin position="19"/>
        <end position="123"/>
    </location>
</feature>
<organism evidence="2 3">
    <name type="scientific">Pollutimonas bauzanensis</name>
    <dbReference type="NCBI Taxonomy" id="658167"/>
    <lineage>
        <taxon>Bacteria</taxon>
        <taxon>Pseudomonadati</taxon>
        <taxon>Pseudomonadota</taxon>
        <taxon>Betaproteobacteria</taxon>
        <taxon>Burkholderiales</taxon>
        <taxon>Alcaligenaceae</taxon>
        <taxon>Pollutimonas</taxon>
    </lineage>
</organism>
<feature type="signal peptide" evidence="1">
    <location>
        <begin position="1"/>
        <end position="18"/>
    </location>
</feature>
<keyword evidence="1" id="KW-0732">Signal</keyword>
<dbReference type="AlphaFoldDB" id="A0A1M5VYY4"/>
<evidence type="ECO:0000313" key="3">
    <source>
        <dbReference type="Proteomes" id="UP000184226"/>
    </source>
</evidence>
<dbReference type="STRING" id="658167.SAMN04488135_10516"/>
<dbReference type="RefSeq" id="WP_084135955.1">
    <property type="nucleotide sequence ID" value="NZ_FQXE01000005.1"/>
</dbReference>
<gene>
    <name evidence="2" type="ORF">SAMN04488135_10516</name>
</gene>
<accession>A0A1M5VYY4</accession>
<evidence type="ECO:0000256" key="1">
    <source>
        <dbReference type="SAM" id="SignalP"/>
    </source>
</evidence>
<dbReference type="Pfam" id="PF11162">
    <property type="entry name" value="DUF2946"/>
    <property type="match status" value="1"/>
</dbReference>
<sequence length="123" mass="12320">MCLLVLAMMLRALIPAGYMPDAAALRDGRVLITFCTVGSGISTASLDLGDRDGNAAHQDGAASACPFGILAQQAFDMPLAATAVAPAVALVAWSAPFALNPALLAPQAPGPPLGSRAPPLNLG</sequence>